<dbReference type="PROSITE" id="PS01359">
    <property type="entry name" value="ZF_PHD_1"/>
    <property type="match status" value="1"/>
</dbReference>
<dbReference type="PROSITE" id="PS51805">
    <property type="entry name" value="EPHD"/>
    <property type="match status" value="1"/>
</dbReference>
<feature type="region of interest" description="Disordered" evidence="5">
    <location>
        <begin position="220"/>
        <end position="316"/>
    </location>
</feature>
<keyword evidence="3" id="KW-0862">Zinc</keyword>
<feature type="compositionally biased region" description="Polar residues" evidence="5">
    <location>
        <begin position="220"/>
        <end position="231"/>
    </location>
</feature>
<proteinExistence type="predicted"/>
<evidence type="ECO:0000256" key="3">
    <source>
        <dbReference type="ARBA" id="ARBA00022833"/>
    </source>
</evidence>
<sequence>MSKACCVCGDAADKQDNLLFTCKGHGCDVVVHQACYGILSVPGGQWFCRKCESQERAARVRCELCPKKDGALKRTDSGGWAHVVCALYIPEVTFLNNTKMEPIVTSKLPRERFSKACYLCEQKGQESHASYGAVMSCHKSSCRMAFHVTCAQKERLLCEEEDSRDSGSLVYCGYCANHYKKMIQKKLKQNLRKQVTTPTSTVAPPLPTVATGTITAVAQSSPQYPSFTSSPPHHKDLAPDPLPVGDHMRPQKTTGTHQSSHSGLGNQAHRPRNKKDGPPQKRMSVDAPIPPAKRKNRRRKLSSSNESSTSETPSNASDFVHAVAHQPLEQARPLAAIGEAGSGGGRRGDRVARREEVLHVAGSYPKMEGGTSHVISPVDVLDNTASGGGSGGGRGKRNSSSRTGGPPLSLQELLETQWQQTAQFILDQAGRQNNAGVMLEHLHKLQSENRTMQSRIMELASQREFYIAMNTRLRQTLADSTSNQLPNGIQTSGTSDGLPTPVPPTQQLSSSSPDFHRSASGERVSLPSPSPSLPAPGSAGSLSKQDQESLLTAHFLASSLPHNFHAPPPPQAPSSQSHPLSQPPSALINAHHPSARSSESPGGFRQERQPLPPPHDHAQFAPHHLHDPAHLTENEHRVGGGGNGHARGHGVAHVANAGPPYGIPVPMEISEMDTLNRAHQQSGHGLKH</sequence>
<evidence type="ECO:0000313" key="9">
    <source>
        <dbReference type="Proteomes" id="UP001174909"/>
    </source>
</evidence>
<keyword evidence="1" id="KW-0479">Metal-binding</keyword>
<dbReference type="InterPro" id="IPR019786">
    <property type="entry name" value="Zinc_finger_PHD-type_CS"/>
</dbReference>
<dbReference type="GO" id="GO:0006357">
    <property type="term" value="P:regulation of transcription by RNA polymerase II"/>
    <property type="evidence" value="ECO:0007669"/>
    <property type="project" value="TreeGrafter"/>
</dbReference>
<dbReference type="InterPro" id="IPR019787">
    <property type="entry name" value="Znf_PHD-finger"/>
</dbReference>
<feature type="domain" description="PHD-type" evidence="7">
    <location>
        <begin position="59"/>
        <end position="176"/>
    </location>
</feature>
<name>A0AA35X0L0_GEOBA</name>
<feature type="compositionally biased region" description="Basic and acidic residues" evidence="5">
    <location>
        <begin position="614"/>
        <end position="638"/>
    </location>
</feature>
<feature type="compositionally biased region" description="Polar residues" evidence="5">
    <location>
        <begin position="479"/>
        <end position="497"/>
    </location>
</feature>
<dbReference type="Gene3D" id="3.30.40.10">
    <property type="entry name" value="Zinc/RING finger domain, C3HC4 (zinc finger)"/>
    <property type="match status" value="2"/>
</dbReference>
<evidence type="ECO:0000256" key="4">
    <source>
        <dbReference type="PROSITE-ProRule" id="PRU00146"/>
    </source>
</evidence>
<keyword evidence="2 4" id="KW-0863">Zinc-finger</keyword>
<dbReference type="GO" id="GO:0031491">
    <property type="term" value="F:nucleosome binding"/>
    <property type="evidence" value="ECO:0007669"/>
    <property type="project" value="TreeGrafter"/>
</dbReference>
<feature type="region of interest" description="Disordered" evidence="5">
    <location>
        <begin position="479"/>
        <end position="547"/>
    </location>
</feature>
<feature type="compositionally biased region" description="Low complexity" evidence="5">
    <location>
        <begin position="302"/>
        <end position="316"/>
    </location>
</feature>
<dbReference type="InterPro" id="IPR050701">
    <property type="entry name" value="Histone_Mod_Regulator"/>
</dbReference>
<reference evidence="8" key="1">
    <citation type="submission" date="2023-03" db="EMBL/GenBank/DDBJ databases">
        <authorList>
            <person name="Steffen K."/>
            <person name="Cardenas P."/>
        </authorList>
    </citation>
    <scope>NUCLEOTIDE SEQUENCE</scope>
</reference>
<dbReference type="InterPro" id="IPR001965">
    <property type="entry name" value="Znf_PHD"/>
</dbReference>
<dbReference type="GO" id="GO:0005634">
    <property type="term" value="C:nucleus"/>
    <property type="evidence" value="ECO:0007669"/>
    <property type="project" value="TreeGrafter"/>
</dbReference>
<protein>
    <submittedName>
        <fullName evidence="8">Protein AF-10</fullName>
    </submittedName>
</protein>
<evidence type="ECO:0000256" key="1">
    <source>
        <dbReference type="ARBA" id="ARBA00022723"/>
    </source>
</evidence>
<evidence type="ECO:0000256" key="5">
    <source>
        <dbReference type="SAM" id="MobiDB-lite"/>
    </source>
</evidence>
<dbReference type="Pfam" id="PF13832">
    <property type="entry name" value="zf-HC5HC2H_2"/>
    <property type="match status" value="1"/>
</dbReference>
<organism evidence="8 9">
    <name type="scientific">Geodia barretti</name>
    <name type="common">Barrett's horny sponge</name>
    <dbReference type="NCBI Taxonomy" id="519541"/>
    <lineage>
        <taxon>Eukaryota</taxon>
        <taxon>Metazoa</taxon>
        <taxon>Porifera</taxon>
        <taxon>Demospongiae</taxon>
        <taxon>Heteroscleromorpha</taxon>
        <taxon>Tetractinellida</taxon>
        <taxon>Astrophorina</taxon>
        <taxon>Geodiidae</taxon>
        <taxon>Geodia</taxon>
    </lineage>
</organism>
<feature type="domain" description="PHD-type" evidence="6">
    <location>
        <begin position="2"/>
        <end position="54"/>
    </location>
</feature>
<dbReference type="EMBL" id="CASHTH010003148">
    <property type="protein sequence ID" value="CAI8040898.1"/>
    <property type="molecule type" value="Genomic_DNA"/>
</dbReference>
<evidence type="ECO:0000313" key="8">
    <source>
        <dbReference type="EMBL" id="CAI8040898.1"/>
    </source>
</evidence>
<gene>
    <name evidence="8" type="ORF">GBAR_LOCUS22736</name>
</gene>
<dbReference type="GO" id="GO:0042393">
    <property type="term" value="F:histone binding"/>
    <property type="evidence" value="ECO:0007669"/>
    <property type="project" value="TreeGrafter"/>
</dbReference>
<feature type="compositionally biased region" description="Low complexity" evidence="5">
    <location>
        <begin position="573"/>
        <end position="587"/>
    </location>
</feature>
<accession>A0AA35X0L0</accession>
<feature type="compositionally biased region" description="Polar residues" evidence="5">
    <location>
        <begin position="251"/>
        <end position="265"/>
    </location>
</feature>
<comment type="caution">
    <text evidence="8">The sequence shown here is derived from an EMBL/GenBank/DDBJ whole genome shotgun (WGS) entry which is preliminary data.</text>
</comment>
<dbReference type="AlphaFoldDB" id="A0AA35X0L0"/>
<dbReference type="InterPro" id="IPR034732">
    <property type="entry name" value="EPHD"/>
</dbReference>
<feature type="compositionally biased region" description="Basic residues" evidence="5">
    <location>
        <begin position="292"/>
        <end position="301"/>
    </location>
</feature>
<evidence type="ECO:0000259" key="6">
    <source>
        <dbReference type="PROSITE" id="PS50016"/>
    </source>
</evidence>
<dbReference type="PANTHER" id="PTHR13793:SF164">
    <property type="entry name" value="ALHAMBRA, ISOFORM P"/>
    <property type="match status" value="1"/>
</dbReference>
<dbReference type="CDD" id="cd20901">
    <property type="entry name" value="CC_AF10"/>
    <property type="match status" value="1"/>
</dbReference>
<dbReference type="SUPFAM" id="SSF57903">
    <property type="entry name" value="FYVE/PHD zinc finger"/>
    <property type="match status" value="1"/>
</dbReference>
<dbReference type="InterPro" id="IPR049773">
    <property type="entry name" value="AF10-like_CC"/>
</dbReference>
<keyword evidence="9" id="KW-1185">Reference proteome</keyword>
<dbReference type="PANTHER" id="PTHR13793">
    <property type="entry name" value="PHD FINGER PROTEINS"/>
    <property type="match status" value="1"/>
</dbReference>
<dbReference type="SMART" id="SM00249">
    <property type="entry name" value="PHD"/>
    <property type="match status" value="2"/>
</dbReference>
<feature type="region of interest" description="Disordered" evidence="5">
    <location>
        <begin position="560"/>
        <end position="657"/>
    </location>
</feature>
<dbReference type="InterPro" id="IPR011011">
    <property type="entry name" value="Znf_FYVE_PHD"/>
</dbReference>
<evidence type="ECO:0000259" key="7">
    <source>
        <dbReference type="PROSITE" id="PS51805"/>
    </source>
</evidence>
<dbReference type="GO" id="GO:0008270">
    <property type="term" value="F:zinc ion binding"/>
    <property type="evidence" value="ECO:0007669"/>
    <property type="project" value="UniProtKB-KW"/>
</dbReference>
<dbReference type="Proteomes" id="UP001174909">
    <property type="component" value="Unassembled WGS sequence"/>
</dbReference>
<evidence type="ECO:0000256" key="2">
    <source>
        <dbReference type="ARBA" id="ARBA00022771"/>
    </source>
</evidence>
<dbReference type="InterPro" id="IPR013083">
    <property type="entry name" value="Znf_RING/FYVE/PHD"/>
</dbReference>
<dbReference type="PROSITE" id="PS50016">
    <property type="entry name" value="ZF_PHD_2"/>
    <property type="match status" value="1"/>
</dbReference>
<feature type="region of interest" description="Disordered" evidence="5">
    <location>
        <begin position="379"/>
        <end position="408"/>
    </location>
</feature>